<dbReference type="GO" id="GO:0003697">
    <property type="term" value="F:single-stranded DNA binding"/>
    <property type="evidence" value="ECO:0007669"/>
    <property type="project" value="UniProtKB-ARBA"/>
</dbReference>
<evidence type="ECO:0000313" key="7">
    <source>
        <dbReference type="Proteomes" id="UP000245768"/>
    </source>
</evidence>
<dbReference type="OrthoDB" id="206565at2759"/>
<dbReference type="PANTHER" id="PTHR12132">
    <property type="entry name" value="DNA REPAIR AND RECOMBINATION PROTEIN RAD52, RAD59"/>
    <property type="match status" value="1"/>
</dbReference>
<dbReference type="InterPro" id="IPR007232">
    <property type="entry name" value="Rad52_Rad59_Rad22"/>
</dbReference>
<evidence type="ECO:0000256" key="1">
    <source>
        <dbReference type="ARBA" id="ARBA00006638"/>
    </source>
</evidence>
<reference evidence="6 7" key="1">
    <citation type="journal article" date="2018" name="Mol. Biol. Evol.">
        <title>Broad Genomic Sampling Reveals a Smut Pathogenic Ancestry of the Fungal Clade Ustilaginomycotina.</title>
        <authorList>
            <person name="Kijpornyongpan T."/>
            <person name="Mondo S.J."/>
            <person name="Barry K."/>
            <person name="Sandor L."/>
            <person name="Lee J."/>
            <person name="Lipzen A."/>
            <person name="Pangilinan J."/>
            <person name="LaButti K."/>
            <person name="Hainaut M."/>
            <person name="Henrissat B."/>
            <person name="Grigoriev I.V."/>
            <person name="Spatafora J.W."/>
            <person name="Aime M.C."/>
        </authorList>
    </citation>
    <scope>NUCLEOTIDE SEQUENCE [LARGE SCALE GENOMIC DNA]</scope>
    <source>
        <strain evidence="6 7">MCA 4198</strain>
    </source>
</reference>
<dbReference type="InterPro" id="IPR042525">
    <property type="entry name" value="Rad52_Rad59_Rad22_sf"/>
</dbReference>
<dbReference type="Gene3D" id="3.30.390.80">
    <property type="entry name" value="DNA repair protein Rad52/59/22"/>
    <property type="match status" value="1"/>
</dbReference>
<keyword evidence="4" id="KW-0234">DNA repair</keyword>
<keyword evidence="7" id="KW-1185">Reference proteome</keyword>
<protein>
    <recommendedName>
        <fullName evidence="8">Rad52/22 double-strand break repair protein</fullName>
    </recommendedName>
</protein>
<dbReference type="SUPFAM" id="SSF54768">
    <property type="entry name" value="dsRNA-binding domain-like"/>
    <property type="match status" value="1"/>
</dbReference>
<evidence type="ECO:0000256" key="2">
    <source>
        <dbReference type="ARBA" id="ARBA00022763"/>
    </source>
</evidence>
<sequence length="240" mass="26340">METGKPRHSLGEGYVHTKGEVEEQQKADAKVALLASSTNHGSSNSNQRKDTYGFYPASSISDPGADGARQIALLQSALSKRLGPEYISTRSGPSGGGKLFYLEGWKVIDLANEVFGFNGWCSSVMKLDIDFVSMDELPNNRFNVGVTSVVRITLRDGTFHEDVGYGSSENSPKKSQALEKAKKEAVTDALKRAMRTFGRLLGNCVYDKKFVEKASKMRANPVSPSPDVITHWWLTSTSFY</sequence>
<dbReference type="GO" id="GO:0000724">
    <property type="term" value="P:double-strand break repair via homologous recombination"/>
    <property type="evidence" value="ECO:0007669"/>
    <property type="project" value="UniProtKB-ARBA"/>
</dbReference>
<dbReference type="GO" id="GO:0005634">
    <property type="term" value="C:nucleus"/>
    <property type="evidence" value="ECO:0007669"/>
    <property type="project" value="TreeGrafter"/>
</dbReference>
<dbReference type="AlphaFoldDB" id="A0A316YGW7"/>
<dbReference type="EMBL" id="KZ819638">
    <property type="protein sequence ID" value="PWN88094.1"/>
    <property type="molecule type" value="Genomic_DNA"/>
</dbReference>
<dbReference type="Pfam" id="PF04098">
    <property type="entry name" value="Rad52_Rad22"/>
    <property type="match status" value="1"/>
</dbReference>
<evidence type="ECO:0000313" key="6">
    <source>
        <dbReference type="EMBL" id="PWN88094.1"/>
    </source>
</evidence>
<organism evidence="6 7">
    <name type="scientific">Acaromyces ingoldii</name>
    <dbReference type="NCBI Taxonomy" id="215250"/>
    <lineage>
        <taxon>Eukaryota</taxon>
        <taxon>Fungi</taxon>
        <taxon>Dikarya</taxon>
        <taxon>Basidiomycota</taxon>
        <taxon>Ustilaginomycotina</taxon>
        <taxon>Exobasidiomycetes</taxon>
        <taxon>Exobasidiales</taxon>
        <taxon>Cryptobasidiaceae</taxon>
        <taxon>Acaromyces</taxon>
    </lineage>
</organism>
<dbReference type="InParanoid" id="A0A316YGW7"/>
<name>A0A316YGW7_9BASI</name>
<dbReference type="FunFam" id="3.30.390.80:FF:000001">
    <property type="entry name" value="DNA repair protein RAD52 homolog"/>
    <property type="match status" value="1"/>
</dbReference>
<evidence type="ECO:0000256" key="5">
    <source>
        <dbReference type="SAM" id="MobiDB-lite"/>
    </source>
</evidence>
<dbReference type="GeneID" id="37040846"/>
<dbReference type="GO" id="GO:0045002">
    <property type="term" value="P:double-strand break repair via single-strand annealing"/>
    <property type="evidence" value="ECO:0007669"/>
    <property type="project" value="TreeGrafter"/>
</dbReference>
<evidence type="ECO:0008006" key="8">
    <source>
        <dbReference type="Google" id="ProtNLM"/>
    </source>
</evidence>
<keyword evidence="2" id="KW-0227">DNA damage</keyword>
<dbReference type="Proteomes" id="UP000245768">
    <property type="component" value="Unassembled WGS sequence"/>
</dbReference>
<dbReference type="GO" id="GO:0006312">
    <property type="term" value="P:mitotic recombination"/>
    <property type="evidence" value="ECO:0007669"/>
    <property type="project" value="TreeGrafter"/>
</dbReference>
<accession>A0A316YGW7</accession>
<dbReference type="STRING" id="215250.A0A316YGW7"/>
<gene>
    <name evidence="6" type="ORF">FA10DRAFT_233011</name>
</gene>
<keyword evidence="3" id="KW-0233">DNA recombination</keyword>
<evidence type="ECO:0000256" key="3">
    <source>
        <dbReference type="ARBA" id="ARBA00023172"/>
    </source>
</evidence>
<dbReference type="PANTHER" id="PTHR12132:SF1">
    <property type="entry name" value="DNA REPAIR PROTEIN RAD52 HOMOLOG"/>
    <property type="match status" value="1"/>
</dbReference>
<evidence type="ECO:0000256" key="4">
    <source>
        <dbReference type="ARBA" id="ARBA00023204"/>
    </source>
</evidence>
<feature type="region of interest" description="Disordered" evidence="5">
    <location>
        <begin position="1"/>
        <end position="22"/>
    </location>
</feature>
<dbReference type="RefSeq" id="XP_025375292.1">
    <property type="nucleotide sequence ID" value="XM_025518930.1"/>
</dbReference>
<dbReference type="InterPro" id="IPR041247">
    <property type="entry name" value="Rad52_fam"/>
</dbReference>
<comment type="similarity">
    <text evidence="1">Belongs to the RAD52 family.</text>
</comment>
<proteinExistence type="inferred from homology"/>